<comment type="caution">
    <text evidence="1">The sequence shown here is derived from an EMBL/GenBank/DDBJ whole genome shotgun (WGS) entry which is preliminary data.</text>
</comment>
<dbReference type="Proteomes" id="UP001295684">
    <property type="component" value="Unassembled WGS sequence"/>
</dbReference>
<evidence type="ECO:0000313" key="1">
    <source>
        <dbReference type="EMBL" id="CAI2387616.1"/>
    </source>
</evidence>
<dbReference type="EMBL" id="CAMPGE010030113">
    <property type="protein sequence ID" value="CAI2387616.1"/>
    <property type="molecule type" value="Genomic_DNA"/>
</dbReference>
<reference evidence="1" key="1">
    <citation type="submission" date="2023-07" db="EMBL/GenBank/DDBJ databases">
        <authorList>
            <consortium name="AG Swart"/>
            <person name="Singh M."/>
            <person name="Singh A."/>
            <person name="Seah K."/>
            <person name="Emmerich C."/>
        </authorList>
    </citation>
    <scope>NUCLEOTIDE SEQUENCE</scope>
    <source>
        <strain evidence="1">DP1</strain>
    </source>
</reference>
<proteinExistence type="predicted"/>
<evidence type="ECO:0000313" key="2">
    <source>
        <dbReference type="Proteomes" id="UP001295684"/>
    </source>
</evidence>
<keyword evidence="2" id="KW-1185">Reference proteome</keyword>
<protein>
    <submittedName>
        <fullName evidence="1">Uncharacterized protein</fullName>
    </submittedName>
</protein>
<gene>
    <name evidence="1" type="ORF">ECRASSUSDP1_LOCUS29250</name>
</gene>
<name>A0AAD1YBC1_EUPCR</name>
<dbReference type="AlphaFoldDB" id="A0AAD1YBC1"/>
<organism evidence="1 2">
    <name type="scientific">Euplotes crassus</name>
    <dbReference type="NCBI Taxonomy" id="5936"/>
    <lineage>
        <taxon>Eukaryota</taxon>
        <taxon>Sar</taxon>
        <taxon>Alveolata</taxon>
        <taxon>Ciliophora</taxon>
        <taxon>Intramacronucleata</taxon>
        <taxon>Spirotrichea</taxon>
        <taxon>Hypotrichia</taxon>
        <taxon>Euplotida</taxon>
        <taxon>Euplotidae</taxon>
        <taxon>Moneuplotes</taxon>
    </lineage>
</organism>
<accession>A0AAD1YBC1</accession>
<sequence length="155" mass="18648">MSSELKILFQIKISWAKKFGMQNACFHPSLKTTAWSLQGYNTYMNALRTQIKLFIPRCQKIRRELEYSFAKKLKIIITYFSGSYEHLLNIRTENCKESISEFYLHEFIWWNIVLSNEMRTHKGFSYCIKECKISHHTFEARDYEKYSLKNKVAIY</sequence>